<organism evidence="3 4">
    <name type="scientific">Rhamnusium bicolor</name>
    <dbReference type="NCBI Taxonomy" id="1586634"/>
    <lineage>
        <taxon>Eukaryota</taxon>
        <taxon>Metazoa</taxon>
        <taxon>Ecdysozoa</taxon>
        <taxon>Arthropoda</taxon>
        <taxon>Hexapoda</taxon>
        <taxon>Insecta</taxon>
        <taxon>Pterygota</taxon>
        <taxon>Neoptera</taxon>
        <taxon>Endopterygota</taxon>
        <taxon>Coleoptera</taxon>
        <taxon>Polyphaga</taxon>
        <taxon>Cucujiformia</taxon>
        <taxon>Chrysomeloidea</taxon>
        <taxon>Cerambycidae</taxon>
        <taxon>Lepturinae</taxon>
        <taxon>Rhagiini</taxon>
        <taxon>Rhamnusium</taxon>
    </lineage>
</organism>
<evidence type="ECO:0000259" key="2">
    <source>
        <dbReference type="PROSITE" id="PS51293"/>
    </source>
</evidence>
<feature type="region of interest" description="Disordered" evidence="1">
    <location>
        <begin position="70"/>
        <end position="105"/>
    </location>
</feature>
<gene>
    <name evidence="3" type="ORF">NQ314_019034</name>
</gene>
<keyword evidence="4" id="KW-1185">Reference proteome</keyword>
<dbReference type="AlphaFoldDB" id="A0AAV8WQP5"/>
<dbReference type="GO" id="GO:0000118">
    <property type="term" value="C:histone deacetylase complex"/>
    <property type="evidence" value="ECO:0007669"/>
    <property type="project" value="TreeGrafter"/>
</dbReference>
<protein>
    <recommendedName>
        <fullName evidence="2">SANT domain-containing protein</fullName>
    </recommendedName>
</protein>
<reference evidence="3" key="1">
    <citation type="journal article" date="2023" name="Insect Mol. Biol.">
        <title>Genome sequencing provides insights into the evolution of gene families encoding plant cell wall-degrading enzymes in longhorned beetles.</title>
        <authorList>
            <person name="Shin N.R."/>
            <person name="Okamura Y."/>
            <person name="Kirsch R."/>
            <person name="Pauchet Y."/>
        </authorList>
    </citation>
    <scope>NUCLEOTIDE SEQUENCE</scope>
    <source>
        <strain evidence="3">RBIC_L_NR</strain>
    </source>
</reference>
<dbReference type="InterPro" id="IPR051066">
    <property type="entry name" value="Trans_reg/Corepressor"/>
</dbReference>
<dbReference type="Proteomes" id="UP001162156">
    <property type="component" value="Unassembled WGS sequence"/>
</dbReference>
<evidence type="ECO:0000313" key="3">
    <source>
        <dbReference type="EMBL" id="KAJ8928445.1"/>
    </source>
</evidence>
<feature type="compositionally biased region" description="Polar residues" evidence="1">
    <location>
        <begin position="76"/>
        <end position="99"/>
    </location>
</feature>
<dbReference type="EMBL" id="JANEYF010005380">
    <property type="protein sequence ID" value="KAJ8928445.1"/>
    <property type="molecule type" value="Genomic_DNA"/>
</dbReference>
<feature type="domain" description="SANT" evidence="2">
    <location>
        <begin position="1"/>
        <end position="21"/>
    </location>
</feature>
<dbReference type="PANTHER" id="PTHR16089">
    <property type="entry name" value="REST COREPRESSOR COREST PROTEIN-RELATED"/>
    <property type="match status" value="1"/>
</dbReference>
<evidence type="ECO:0000256" key="1">
    <source>
        <dbReference type="SAM" id="MobiDB-lite"/>
    </source>
</evidence>
<evidence type="ECO:0000313" key="4">
    <source>
        <dbReference type="Proteomes" id="UP001162156"/>
    </source>
</evidence>
<name>A0AAV8WQP5_9CUCU</name>
<dbReference type="GO" id="GO:0005667">
    <property type="term" value="C:transcription regulator complex"/>
    <property type="evidence" value="ECO:0007669"/>
    <property type="project" value="TreeGrafter"/>
</dbReference>
<dbReference type="GO" id="GO:0003714">
    <property type="term" value="F:transcription corepressor activity"/>
    <property type="evidence" value="ECO:0007669"/>
    <property type="project" value="TreeGrafter"/>
</dbReference>
<proteinExistence type="predicted"/>
<dbReference type="GO" id="GO:0006357">
    <property type="term" value="P:regulation of transcription by RNA polymerase II"/>
    <property type="evidence" value="ECO:0007669"/>
    <property type="project" value="TreeGrafter"/>
</dbReference>
<sequence length="115" mass="13182">IRTKTVKQCVQFYYVWKKVCADEYRRLKQLRERRNNHLRSTDSEMDEKLYPDAKLLGSFNSRAALNGHIRIHGGTARNSPTPASTNAPEKRTQPVSSTVCHPDSTEEYPCKICGK</sequence>
<feature type="non-terminal residue" evidence="3">
    <location>
        <position position="1"/>
    </location>
</feature>
<accession>A0AAV8WQP5</accession>
<dbReference type="InterPro" id="IPR017884">
    <property type="entry name" value="SANT_dom"/>
</dbReference>
<dbReference type="PROSITE" id="PS51293">
    <property type="entry name" value="SANT"/>
    <property type="match status" value="1"/>
</dbReference>
<dbReference type="Gene3D" id="1.10.10.60">
    <property type="entry name" value="Homeodomain-like"/>
    <property type="match status" value="1"/>
</dbReference>
<comment type="caution">
    <text evidence="3">The sequence shown here is derived from an EMBL/GenBank/DDBJ whole genome shotgun (WGS) entry which is preliminary data.</text>
</comment>
<dbReference type="PANTHER" id="PTHR16089:SF40">
    <property type="entry name" value="SUPPRESSOR OF ACTIVATED EGL-4 PROTEIN 1"/>
    <property type="match status" value="1"/>
</dbReference>